<feature type="domain" description="Integrase catalytic" evidence="12">
    <location>
        <begin position="422"/>
        <end position="591"/>
    </location>
</feature>
<keyword evidence="8" id="KW-0695">RNA-directed DNA polymerase</keyword>
<evidence type="ECO:0000256" key="9">
    <source>
        <dbReference type="ARBA" id="ARBA00023268"/>
    </source>
</evidence>
<dbReference type="InterPro" id="IPR001584">
    <property type="entry name" value="Integrase_cat-core"/>
</dbReference>
<dbReference type="FunFam" id="3.10.10.10:FF:000007">
    <property type="entry name" value="Retrovirus-related Pol polyprotein from transposon 17.6-like Protein"/>
    <property type="match status" value="1"/>
</dbReference>
<dbReference type="FunFam" id="3.30.420.10:FF:000032">
    <property type="entry name" value="Retrovirus-related Pol polyprotein from transposon 297-like Protein"/>
    <property type="match status" value="1"/>
</dbReference>
<dbReference type="InterPro" id="IPR012337">
    <property type="entry name" value="RNaseH-like_sf"/>
</dbReference>
<dbReference type="InterPro" id="IPR036397">
    <property type="entry name" value="RNaseH_sf"/>
</dbReference>
<dbReference type="Pfam" id="PF17919">
    <property type="entry name" value="RT_RNaseH_2"/>
    <property type="match status" value="1"/>
</dbReference>
<evidence type="ECO:0000256" key="10">
    <source>
        <dbReference type="SAM" id="MobiDB-lite"/>
    </source>
</evidence>
<sequence length="732" mass="84614">MLENDIIRPSKSPWASPLHLVSKKDGSLRPCRDYRRLNSQTIHDRYPIPRIEDFHHILKQTKIFSKIDLFKAYFQIPISEDDKQKTAIITPFGLYEFNVMSFGLRNAPSTFQRFINEVFFGFYFVFAYLDDILVASSTEDEHSEHLKVVFSRLEQYGLRINLGKSVMGVNQLEFLGYMITPEGSKPLPEKVNVILNYRLPETIHELRTFLGLINFYRRYIKDAAKNQAVLHDYLKGTKKKDKSKISWTTEAKEKFEQCKKDLANVTLLSFPNPDSPLALFTDASDYAVGSVLQQLEEDSWKPLAFFSKKLTNAQKGYITYDRELLGIYLSIKQFKHILEGRQFAIYTDHKPLMFAFQQKNEKASPRQLRHLQYISEFSTDIRHICGKENIVADSLSRIESISEIDYDKIADAQIDNQDLNELRSKPSLHFKQYPLDSGPFPTSEGKTYCLTCIDRFTCWIEVIPLANVTAKTVAREFYDHWISRFGMPYRVITDQGSQFRSELFKNIGVICGFKVCTTTAYHPQCNGKIERIHRTLKAAIRAHNSIKWSQTLSTVLLGLRSALRGDTNYTIAQMVYGQPIRLPGEFFEKPKSILDTDTFAKELQKQMELLKPLDTRRHPSQKIFVHKDLHTCTPVFIRIDRVRKPLEPPYDGPFPVVKRHDKHFTVTIKGKDINLPIDRLKPAYLLLTEVDGRGTAPTLPNENLTAHQETEKQQSDLLDKDVQKKLHALVDV</sequence>
<dbReference type="Proteomes" id="UP000499080">
    <property type="component" value="Unassembled WGS sequence"/>
</dbReference>
<dbReference type="Gene3D" id="3.30.70.270">
    <property type="match status" value="2"/>
</dbReference>
<evidence type="ECO:0000256" key="4">
    <source>
        <dbReference type="ARBA" id="ARBA00022695"/>
    </source>
</evidence>
<dbReference type="GO" id="GO:0042575">
    <property type="term" value="C:DNA polymerase complex"/>
    <property type="evidence" value="ECO:0007669"/>
    <property type="project" value="UniProtKB-ARBA"/>
</dbReference>
<dbReference type="GO" id="GO:0003676">
    <property type="term" value="F:nucleic acid binding"/>
    <property type="evidence" value="ECO:0007669"/>
    <property type="project" value="InterPro"/>
</dbReference>
<keyword evidence="4" id="KW-0548">Nucleotidyltransferase</keyword>
<name>A0A4Y2QNL8_ARAVE</name>
<keyword evidence="7" id="KW-0378">Hydrolase</keyword>
<dbReference type="PROSITE" id="PS50878">
    <property type="entry name" value="RT_POL"/>
    <property type="match status" value="1"/>
</dbReference>
<dbReference type="GO" id="GO:0003964">
    <property type="term" value="F:RNA-directed DNA polymerase activity"/>
    <property type="evidence" value="ECO:0007669"/>
    <property type="project" value="UniProtKB-KW"/>
</dbReference>
<dbReference type="CDD" id="cd09274">
    <property type="entry name" value="RNase_HI_RT_Ty3"/>
    <property type="match status" value="1"/>
</dbReference>
<dbReference type="SUPFAM" id="SSF53098">
    <property type="entry name" value="Ribonuclease H-like"/>
    <property type="match status" value="1"/>
</dbReference>
<evidence type="ECO:0000259" key="11">
    <source>
        <dbReference type="PROSITE" id="PS50878"/>
    </source>
</evidence>
<gene>
    <name evidence="13" type="primary">TY3B-I_50</name>
    <name evidence="13" type="ORF">AVEN_38808_1</name>
</gene>
<dbReference type="InterPro" id="IPR000477">
    <property type="entry name" value="RT_dom"/>
</dbReference>
<keyword evidence="14" id="KW-1185">Reference proteome</keyword>
<dbReference type="PROSITE" id="PS50994">
    <property type="entry name" value="INTEGRASE"/>
    <property type="match status" value="1"/>
</dbReference>
<dbReference type="EMBL" id="BGPR01014358">
    <property type="protein sequence ID" value="GBN64876.1"/>
    <property type="molecule type" value="Genomic_DNA"/>
</dbReference>
<keyword evidence="6" id="KW-0255">Endonuclease</keyword>
<dbReference type="GO" id="GO:0006508">
    <property type="term" value="P:proteolysis"/>
    <property type="evidence" value="ECO:0007669"/>
    <property type="project" value="UniProtKB-KW"/>
</dbReference>
<protein>
    <recommendedName>
        <fullName evidence="1">RNA-directed DNA polymerase</fullName>
        <ecNumber evidence="1">2.7.7.49</ecNumber>
    </recommendedName>
</protein>
<keyword evidence="9" id="KW-0511">Multifunctional enzyme</keyword>
<evidence type="ECO:0000256" key="2">
    <source>
        <dbReference type="ARBA" id="ARBA00022670"/>
    </source>
</evidence>
<organism evidence="13 14">
    <name type="scientific">Araneus ventricosus</name>
    <name type="common">Orbweaver spider</name>
    <name type="synonym">Epeira ventricosa</name>
    <dbReference type="NCBI Taxonomy" id="182803"/>
    <lineage>
        <taxon>Eukaryota</taxon>
        <taxon>Metazoa</taxon>
        <taxon>Ecdysozoa</taxon>
        <taxon>Arthropoda</taxon>
        <taxon>Chelicerata</taxon>
        <taxon>Arachnida</taxon>
        <taxon>Araneae</taxon>
        <taxon>Araneomorphae</taxon>
        <taxon>Entelegynae</taxon>
        <taxon>Araneoidea</taxon>
        <taxon>Araneidae</taxon>
        <taxon>Araneus</taxon>
    </lineage>
</organism>
<dbReference type="AlphaFoldDB" id="A0A4Y2QNL8"/>
<evidence type="ECO:0000256" key="5">
    <source>
        <dbReference type="ARBA" id="ARBA00022722"/>
    </source>
</evidence>
<comment type="caution">
    <text evidence="13">The sequence shown here is derived from an EMBL/GenBank/DDBJ whole genome shotgun (WGS) entry which is preliminary data.</text>
</comment>
<dbReference type="OrthoDB" id="6436542at2759"/>
<dbReference type="Gene3D" id="3.10.10.10">
    <property type="entry name" value="HIV Type 1 Reverse Transcriptase, subunit A, domain 1"/>
    <property type="match status" value="1"/>
</dbReference>
<dbReference type="InterPro" id="IPR050951">
    <property type="entry name" value="Retrovirus_Pol_polyprotein"/>
</dbReference>
<dbReference type="InterPro" id="IPR043128">
    <property type="entry name" value="Rev_trsase/Diguanyl_cyclase"/>
</dbReference>
<evidence type="ECO:0000256" key="8">
    <source>
        <dbReference type="ARBA" id="ARBA00022918"/>
    </source>
</evidence>
<dbReference type="InterPro" id="IPR043502">
    <property type="entry name" value="DNA/RNA_pol_sf"/>
</dbReference>
<dbReference type="InterPro" id="IPR041577">
    <property type="entry name" value="RT_RNaseH_2"/>
</dbReference>
<feature type="compositionally biased region" description="Basic and acidic residues" evidence="10">
    <location>
        <begin position="708"/>
        <end position="718"/>
    </location>
</feature>
<evidence type="ECO:0000313" key="14">
    <source>
        <dbReference type="Proteomes" id="UP000499080"/>
    </source>
</evidence>
<dbReference type="Gene3D" id="3.30.420.10">
    <property type="entry name" value="Ribonuclease H-like superfamily/Ribonuclease H"/>
    <property type="match status" value="1"/>
</dbReference>
<evidence type="ECO:0000313" key="13">
    <source>
        <dbReference type="EMBL" id="GBN64876.1"/>
    </source>
</evidence>
<dbReference type="GO" id="GO:0004519">
    <property type="term" value="F:endonuclease activity"/>
    <property type="evidence" value="ECO:0007669"/>
    <property type="project" value="UniProtKB-KW"/>
</dbReference>
<dbReference type="PANTHER" id="PTHR37984:SF5">
    <property type="entry name" value="PROTEIN NYNRIN-LIKE"/>
    <property type="match status" value="1"/>
</dbReference>
<feature type="domain" description="Reverse transcriptase" evidence="11">
    <location>
        <begin position="2"/>
        <end position="179"/>
    </location>
</feature>
<dbReference type="Pfam" id="PF00078">
    <property type="entry name" value="RVT_1"/>
    <property type="match status" value="1"/>
</dbReference>
<proteinExistence type="predicted"/>
<feature type="compositionally biased region" description="Polar residues" evidence="10">
    <location>
        <begin position="698"/>
        <end position="707"/>
    </location>
</feature>
<evidence type="ECO:0000256" key="6">
    <source>
        <dbReference type="ARBA" id="ARBA00022759"/>
    </source>
</evidence>
<accession>A0A4Y2QNL8</accession>
<evidence type="ECO:0000256" key="3">
    <source>
        <dbReference type="ARBA" id="ARBA00022679"/>
    </source>
</evidence>
<dbReference type="PANTHER" id="PTHR37984">
    <property type="entry name" value="PROTEIN CBG26694"/>
    <property type="match status" value="1"/>
</dbReference>
<feature type="region of interest" description="Disordered" evidence="10">
    <location>
        <begin position="697"/>
        <end position="718"/>
    </location>
</feature>
<dbReference type="GO" id="GO:0008233">
    <property type="term" value="F:peptidase activity"/>
    <property type="evidence" value="ECO:0007669"/>
    <property type="project" value="UniProtKB-KW"/>
</dbReference>
<dbReference type="SUPFAM" id="SSF56672">
    <property type="entry name" value="DNA/RNA polymerases"/>
    <property type="match status" value="1"/>
</dbReference>
<reference evidence="13 14" key="1">
    <citation type="journal article" date="2019" name="Sci. Rep.">
        <title>Orb-weaving spider Araneus ventricosus genome elucidates the spidroin gene catalogue.</title>
        <authorList>
            <person name="Kono N."/>
            <person name="Nakamura H."/>
            <person name="Ohtoshi R."/>
            <person name="Moran D.A.P."/>
            <person name="Shinohara A."/>
            <person name="Yoshida Y."/>
            <person name="Fujiwara M."/>
            <person name="Mori M."/>
            <person name="Tomita M."/>
            <person name="Arakawa K."/>
        </authorList>
    </citation>
    <scope>NUCLEOTIDE SEQUENCE [LARGE SCALE GENOMIC DNA]</scope>
</reference>
<evidence type="ECO:0000256" key="1">
    <source>
        <dbReference type="ARBA" id="ARBA00012493"/>
    </source>
</evidence>
<keyword evidence="3" id="KW-0808">Transferase</keyword>
<dbReference type="Pfam" id="PF00665">
    <property type="entry name" value="rve"/>
    <property type="match status" value="1"/>
</dbReference>
<dbReference type="FunFam" id="3.10.20.370:FF:000001">
    <property type="entry name" value="Retrovirus-related Pol polyprotein from transposon 17.6-like protein"/>
    <property type="match status" value="1"/>
</dbReference>
<dbReference type="EC" id="2.7.7.49" evidence="1"/>
<evidence type="ECO:0000256" key="7">
    <source>
        <dbReference type="ARBA" id="ARBA00022801"/>
    </source>
</evidence>
<dbReference type="CDD" id="cd01647">
    <property type="entry name" value="RT_LTR"/>
    <property type="match status" value="1"/>
</dbReference>
<keyword evidence="2" id="KW-0645">Protease</keyword>
<keyword evidence="5" id="KW-0540">Nuclease</keyword>
<evidence type="ECO:0000259" key="12">
    <source>
        <dbReference type="PROSITE" id="PS50994"/>
    </source>
</evidence>
<dbReference type="FunFam" id="3.30.70.270:FF:000020">
    <property type="entry name" value="Transposon Tf2-6 polyprotein-like Protein"/>
    <property type="match status" value="1"/>
</dbReference>
<dbReference type="GO" id="GO:0015074">
    <property type="term" value="P:DNA integration"/>
    <property type="evidence" value="ECO:0007669"/>
    <property type="project" value="InterPro"/>
</dbReference>